<name>A0A978USV3_ZIZJJ</name>
<dbReference type="InterPro" id="IPR013094">
    <property type="entry name" value="AB_hydrolase_3"/>
</dbReference>
<evidence type="ECO:0000313" key="4">
    <source>
        <dbReference type="EMBL" id="KAH7517953.1"/>
    </source>
</evidence>
<keyword evidence="2" id="KW-0378">Hydrolase</keyword>
<dbReference type="SUPFAM" id="SSF53474">
    <property type="entry name" value="alpha/beta-Hydrolases"/>
    <property type="match status" value="1"/>
</dbReference>
<dbReference type="InterPro" id="IPR050466">
    <property type="entry name" value="Carboxylest/Gibb_receptor"/>
</dbReference>
<feature type="domain" description="Alpha/beta hydrolase fold-3" evidence="3">
    <location>
        <begin position="73"/>
        <end position="277"/>
    </location>
</feature>
<dbReference type="PANTHER" id="PTHR23024">
    <property type="entry name" value="ARYLACETAMIDE DEACETYLASE"/>
    <property type="match status" value="1"/>
</dbReference>
<dbReference type="Pfam" id="PF07859">
    <property type="entry name" value="Abhydrolase_3"/>
    <property type="match status" value="1"/>
</dbReference>
<dbReference type="Gene3D" id="3.40.50.1820">
    <property type="entry name" value="alpha/beta hydrolase"/>
    <property type="match status" value="1"/>
</dbReference>
<dbReference type="AlphaFoldDB" id="A0A978USV3"/>
<comment type="caution">
    <text evidence="4">The sequence shown here is derived from an EMBL/GenBank/DDBJ whole genome shotgun (WGS) entry which is preliminary data.</text>
</comment>
<dbReference type="Proteomes" id="UP000813462">
    <property type="component" value="Unassembled WGS sequence"/>
</dbReference>
<organism evidence="4 5">
    <name type="scientific">Ziziphus jujuba var. spinosa</name>
    <dbReference type="NCBI Taxonomy" id="714518"/>
    <lineage>
        <taxon>Eukaryota</taxon>
        <taxon>Viridiplantae</taxon>
        <taxon>Streptophyta</taxon>
        <taxon>Embryophyta</taxon>
        <taxon>Tracheophyta</taxon>
        <taxon>Spermatophyta</taxon>
        <taxon>Magnoliopsida</taxon>
        <taxon>eudicotyledons</taxon>
        <taxon>Gunneridae</taxon>
        <taxon>Pentapetalae</taxon>
        <taxon>rosids</taxon>
        <taxon>fabids</taxon>
        <taxon>Rosales</taxon>
        <taxon>Rhamnaceae</taxon>
        <taxon>Paliureae</taxon>
        <taxon>Ziziphus</taxon>
    </lineage>
</organism>
<comment type="similarity">
    <text evidence="1">Belongs to the 'GDXG' lipolytic enzyme family.</text>
</comment>
<dbReference type="OrthoDB" id="408631at2759"/>
<dbReference type="EMBL" id="JAEACU010000009">
    <property type="protein sequence ID" value="KAH7517953.1"/>
    <property type="molecule type" value="Genomic_DNA"/>
</dbReference>
<sequence length="299" mass="32687">MADTEIAHRFRFFQVHKDGRVVLYHPTFERTPPSEDLTTGIRSKDVVISSDPPVSARIFLPKSAEPDGKLPLLLYIHGGGFCMQSAFSTAYHNFVSTLVAGADVMAVSVEYGLFPTRPIPACYEDSWAVLKWVATHVDGNGADPWINQHADLKRVFVGGDSAGGNITHTLLSRVGSVGLRSVGVVGAILIHPYFGGTVDDYMWMYMCPENKGLEDPRMKPATEDLARLGCENVLVLLAEKDALAGAGRSYGDELKKSGWGGTVEVVETIGEDHCFHMFKTKSEKAVDLVNKIVSFLKQV</sequence>
<evidence type="ECO:0000313" key="5">
    <source>
        <dbReference type="Proteomes" id="UP000813462"/>
    </source>
</evidence>
<dbReference type="InterPro" id="IPR002168">
    <property type="entry name" value="Lipase_GDXG_HIS_AS"/>
</dbReference>
<dbReference type="PANTHER" id="PTHR23024:SF582">
    <property type="entry name" value="CARBOXYLESTERASE 12-RELATED"/>
    <property type="match status" value="1"/>
</dbReference>
<gene>
    <name evidence="4" type="ORF">FEM48_Zijuj09G0119000</name>
</gene>
<accession>A0A978USV3</accession>
<evidence type="ECO:0000256" key="2">
    <source>
        <dbReference type="ARBA" id="ARBA00022801"/>
    </source>
</evidence>
<protein>
    <recommendedName>
        <fullName evidence="3">Alpha/beta hydrolase fold-3 domain-containing protein</fullName>
    </recommendedName>
</protein>
<evidence type="ECO:0000256" key="1">
    <source>
        <dbReference type="ARBA" id="ARBA00010515"/>
    </source>
</evidence>
<evidence type="ECO:0000259" key="3">
    <source>
        <dbReference type="Pfam" id="PF07859"/>
    </source>
</evidence>
<dbReference type="PROSITE" id="PS01173">
    <property type="entry name" value="LIPASE_GDXG_HIS"/>
    <property type="match status" value="1"/>
</dbReference>
<reference evidence="4" key="1">
    <citation type="journal article" date="2021" name="Front. Plant Sci.">
        <title>Chromosome-Scale Genome Assembly for Chinese Sour Jujube and Insights Into Its Genome Evolution and Domestication Signature.</title>
        <authorList>
            <person name="Shen L.-Y."/>
            <person name="Luo H."/>
            <person name="Wang X.-L."/>
            <person name="Wang X.-M."/>
            <person name="Qiu X.-J."/>
            <person name="Liu H."/>
            <person name="Zhou S.-S."/>
            <person name="Jia K.-H."/>
            <person name="Nie S."/>
            <person name="Bao Y.-T."/>
            <person name="Zhang R.-G."/>
            <person name="Yun Q.-Z."/>
            <person name="Chai Y.-H."/>
            <person name="Lu J.-Y."/>
            <person name="Li Y."/>
            <person name="Zhao S.-W."/>
            <person name="Mao J.-F."/>
            <person name="Jia S.-G."/>
            <person name="Mao Y.-M."/>
        </authorList>
    </citation>
    <scope>NUCLEOTIDE SEQUENCE</scope>
    <source>
        <strain evidence="4">AT0</strain>
        <tissue evidence="4">Leaf</tissue>
    </source>
</reference>
<dbReference type="InterPro" id="IPR029058">
    <property type="entry name" value="AB_hydrolase_fold"/>
</dbReference>
<dbReference type="GO" id="GO:0016787">
    <property type="term" value="F:hydrolase activity"/>
    <property type="evidence" value="ECO:0007669"/>
    <property type="project" value="UniProtKB-KW"/>
</dbReference>
<proteinExistence type="inferred from homology"/>